<evidence type="ECO:0000259" key="1">
    <source>
        <dbReference type="Pfam" id="PF20376"/>
    </source>
</evidence>
<name>A0ABY8QBT9_9RHOB</name>
<dbReference type="Pfam" id="PF20376">
    <property type="entry name" value="DUF6671"/>
    <property type="match status" value="1"/>
</dbReference>
<geneLocation type="plasmid" evidence="2 3">
    <name>unnamed2</name>
</geneLocation>
<accession>A0ABY8QBT9</accession>
<proteinExistence type="predicted"/>
<organism evidence="2 3">
    <name type="scientific">Fuscovulum ytuae</name>
    <dbReference type="NCBI Taxonomy" id="3042299"/>
    <lineage>
        <taxon>Bacteria</taxon>
        <taxon>Pseudomonadati</taxon>
        <taxon>Pseudomonadota</taxon>
        <taxon>Alphaproteobacteria</taxon>
        <taxon>Rhodobacterales</taxon>
        <taxon>Paracoccaceae</taxon>
        <taxon>Fuscovulum</taxon>
    </lineage>
</organism>
<protein>
    <recommendedName>
        <fullName evidence="1">DUF6671 domain-containing protein</fullName>
    </recommendedName>
</protein>
<evidence type="ECO:0000313" key="2">
    <source>
        <dbReference type="EMBL" id="WGV18338.1"/>
    </source>
</evidence>
<evidence type="ECO:0000313" key="3">
    <source>
        <dbReference type="Proteomes" id="UP001230978"/>
    </source>
</evidence>
<sequence length="278" mass="28513">MTLPKRVALGTMHGKAAAIAPPFAALGIALEVPAGLDTDQFGTFSGEVARAGTMEQAARAKAKAAVALTGLSVGVASEGAYGPHPVIPFLALGQEMLLWHDAATGREIVEVLRDDRPTYDQALVASVGEVEGFLARIAFPEVAVVVAGEGASRPLAKGLTEARGVERAVAEAIALSDSGRAMVTTDMRAHLNPRRMAVIGDLAAQLVARLARTCPACAAPGWGRLRVEAGLPCADCGTPTALPRTEILGCTACGAEAAQSFPAAPDWADPGQCPMCNP</sequence>
<dbReference type="InterPro" id="IPR046612">
    <property type="entry name" value="DUF6671"/>
</dbReference>
<dbReference type="RefSeq" id="WP_281470468.1">
    <property type="nucleotide sequence ID" value="NZ_CP124537.1"/>
</dbReference>
<dbReference type="EMBL" id="CP124537">
    <property type="protein sequence ID" value="WGV18338.1"/>
    <property type="molecule type" value="Genomic_DNA"/>
</dbReference>
<reference evidence="2 3" key="1">
    <citation type="submission" date="2023-04" db="EMBL/GenBank/DDBJ databases">
        <title>YMD61, complete Genome.</title>
        <authorList>
            <person name="Zhang J."/>
        </authorList>
    </citation>
    <scope>NUCLEOTIDE SEQUENCE [LARGE SCALE GENOMIC DNA]</scope>
    <source>
        <strain evidence="2 3">YMD61</strain>
        <plasmid evidence="2 3">unnamed2</plasmid>
    </source>
</reference>
<gene>
    <name evidence="2" type="ORF">QF092_19830</name>
</gene>
<keyword evidence="2" id="KW-0614">Plasmid</keyword>
<feature type="domain" description="DUF6671" evidence="1">
    <location>
        <begin position="62"/>
        <end position="278"/>
    </location>
</feature>
<keyword evidence="3" id="KW-1185">Reference proteome</keyword>
<dbReference type="Proteomes" id="UP001230978">
    <property type="component" value="Plasmid unnamed2"/>
</dbReference>